<proteinExistence type="predicted"/>
<sequence>MEAAVYLTDLKRLRVLEPFFGEARSVTEAARQLGMKPNSLLYHVRRLLALGLLLVAAEEKRPGRSIRRYRVSADKFFVPVEATSARTAEELLARWERRLQDHLITSALLASPGASGPWGLLVGQDDRGLLRVTRVTRAGQSLLGLDPDQSATLLGWYTGLYLDFADAKAFQGELHDLILRYWKRGGGQQYALRVALAPLLGGDLPPLLNV</sequence>
<gene>
    <name evidence="1" type="ORF">DAETH_46130</name>
</gene>
<dbReference type="InterPro" id="IPR036390">
    <property type="entry name" value="WH_DNA-bd_sf"/>
</dbReference>
<evidence type="ECO:0000313" key="1">
    <source>
        <dbReference type="EMBL" id="BDP44644.1"/>
    </source>
</evidence>
<dbReference type="Gene3D" id="1.10.10.10">
    <property type="entry name" value="Winged helix-like DNA-binding domain superfamily/Winged helix DNA-binding domain"/>
    <property type="match status" value="1"/>
</dbReference>
<reference evidence="1" key="1">
    <citation type="submission" date="2022-07" db="EMBL/GenBank/DDBJ databases">
        <title>Complete Genome Sequence of the Radioresistant Bacterium Deinococcus aetherius ST0316, Isolated from the Air Dust collected in Lower Stratosphere above Japan.</title>
        <authorList>
            <person name="Satoh K."/>
            <person name="Hagiwara K."/>
            <person name="Katsumata K."/>
            <person name="Kubo A."/>
            <person name="Yokobori S."/>
            <person name="Yamagishi A."/>
            <person name="Oono Y."/>
            <person name="Narumi I."/>
        </authorList>
    </citation>
    <scope>NUCLEOTIDE SEQUENCE</scope>
    <source>
        <strain evidence="1">ST0316</strain>
        <plasmid evidence="1">pDAETH-3</plasmid>
    </source>
</reference>
<keyword evidence="1" id="KW-0614">Plasmid</keyword>
<accession>A0ABM8ALE0</accession>
<dbReference type="EMBL" id="AP026563">
    <property type="protein sequence ID" value="BDP44644.1"/>
    <property type="molecule type" value="Genomic_DNA"/>
</dbReference>
<protein>
    <submittedName>
        <fullName evidence="1">Uncharacterized protein</fullName>
    </submittedName>
</protein>
<dbReference type="Pfam" id="PF12840">
    <property type="entry name" value="HTH_20"/>
    <property type="match status" value="1"/>
</dbReference>
<geneLocation type="plasmid" evidence="1 2">
    <name>pDAETH-3</name>
</geneLocation>
<name>A0ABM8ALE0_9DEIO</name>
<evidence type="ECO:0000313" key="2">
    <source>
        <dbReference type="Proteomes" id="UP001064971"/>
    </source>
</evidence>
<dbReference type="InterPro" id="IPR036388">
    <property type="entry name" value="WH-like_DNA-bd_sf"/>
</dbReference>
<dbReference type="SUPFAM" id="SSF46785">
    <property type="entry name" value="Winged helix' DNA-binding domain"/>
    <property type="match status" value="1"/>
</dbReference>
<keyword evidence="2" id="KW-1185">Reference proteome</keyword>
<dbReference type="Proteomes" id="UP001064971">
    <property type="component" value="Plasmid pDAETH-3"/>
</dbReference>
<organism evidence="1 2">
    <name type="scientific">Deinococcus aetherius</name>
    <dbReference type="NCBI Taxonomy" id="200252"/>
    <lineage>
        <taxon>Bacteria</taxon>
        <taxon>Thermotogati</taxon>
        <taxon>Deinococcota</taxon>
        <taxon>Deinococci</taxon>
        <taxon>Deinococcales</taxon>
        <taxon>Deinococcaceae</taxon>
        <taxon>Deinococcus</taxon>
    </lineage>
</organism>